<sequence>MTIGKKSSAVVSLILAGVLGLTACGAKEAAVTETSASAETAKTEYKYGKIDIPGKDGALCGAPIYIAYEKGFFAEEGFDVNLISADTETRKIGLNNGTIPIVNGDFQFFPSIEEGVKVKVVDGLHYGCIKFVVPNDSPIQTVEDFAGKKIGVDEIGGTPHQVASVWLEKAGISADPQDGDVTFLPFSDGNLELEAVKSGEIDVAALWDPLGSIAEKSGEYRVVFDLSTDPAFAGKYCCFLYASSKVLEENPDEIAALLKAYRKAQDWIAKNPKEAVDIISDKKYSAIDDKELAQELIVSYAYPSTEDRANGTAKIEEDVKYFVTELKNIGYLKTEDADAFAAEIFQKVDVD</sequence>
<evidence type="ECO:0000313" key="4">
    <source>
        <dbReference type="EMBL" id="TCL56212.1"/>
    </source>
</evidence>
<keyword evidence="2" id="KW-0732">Signal</keyword>
<dbReference type="InterPro" id="IPR015168">
    <property type="entry name" value="SsuA/THI5"/>
</dbReference>
<dbReference type="OrthoDB" id="9802202at2"/>
<dbReference type="PROSITE" id="PS51257">
    <property type="entry name" value="PROKAR_LIPOPROTEIN"/>
    <property type="match status" value="1"/>
</dbReference>
<evidence type="ECO:0000313" key="5">
    <source>
        <dbReference type="Proteomes" id="UP000295718"/>
    </source>
</evidence>
<dbReference type="PANTHER" id="PTHR30024">
    <property type="entry name" value="ALIPHATIC SULFONATES-BINDING PROTEIN-RELATED"/>
    <property type="match status" value="1"/>
</dbReference>
<evidence type="ECO:0000256" key="2">
    <source>
        <dbReference type="SAM" id="SignalP"/>
    </source>
</evidence>
<dbReference type="Gene3D" id="3.40.190.10">
    <property type="entry name" value="Periplasmic binding protein-like II"/>
    <property type="match status" value="2"/>
</dbReference>
<protein>
    <submittedName>
        <fullName evidence="4">NitT/TauT family transport system substrate-binding protein</fullName>
    </submittedName>
</protein>
<dbReference type="STRING" id="1469948.GCA_000732725_00549"/>
<dbReference type="SMART" id="SM00062">
    <property type="entry name" value="PBPb"/>
    <property type="match status" value="1"/>
</dbReference>
<dbReference type="SUPFAM" id="SSF53850">
    <property type="entry name" value="Periplasmic binding protein-like II"/>
    <property type="match status" value="1"/>
</dbReference>
<dbReference type="AlphaFoldDB" id="A0A4V2QBF2"/>
<accession>A0A4V2QBF2</accession>
<dbReference type="Pfam" id="PF09084">
    <property type="entry name" value="NMT1"/>
    <property type="match status" value="1"/>
</dbReference>
<reference evidence="4 5" key="1">
    <citation type="submission" date="2019-03" db="EMBL/GenBank/DDBJ databases">
        <title>Genomic Encyclopedia of Type Strains, Phase IV (KMG-IV): sequencing the most valuable type-strain genomes for metagenomic binning, comparative biology and taxonomic classification.</title>
        <authorList>
            <person name="Goeker M."/>
        </authorList>
    </citation>
    <scope>NUCLEOTIDE SEQUENCE [LARGE SCALE GENOMIC DNA]</scope>
    <source>
        <strain evidence="4 5">DSM 100556</strain>
    </source>
</reference>
<feature type="signal peptide" evidence="2">
    <location>
        <begin position="1"/>
        <end position="23"/>
    </location>
</feature>
<feature type="domain" description="Solute-binding protein family 3/N-terminal" evidence="3">
    <location>
        <begin position="60"/>
        <end position="271"/>
    </location>
</feature>
<dbReference type="RefSeq" id="WP_031389312.1">
    <property type="nucleotide sequence ID" value="NZ_JPNB01000001.1"/>
</dbReference>
<evidence type="ECO:0000256" key="1">
    <source>
        <dbReference type="ARBA" id="ARBA00010742"/>
    </source>
</evidence>
<gene>
    <name evidence="4" type="ORF">EDD76_11239</name>
</gene>
<organism evidence="4 5">
    <name type="scientific">Kineothrix alysoides</name>
    <dbReference type="NCBI Taxonomy" id="1469948"/>
    <lineage>
        <taxon>Bacteria</taxon>
        <taxon>Bacillati</taxon>
        <taxon>Bacillota</taxon>
        <taxon>Clostridia</taxon>
        <taxon>Lachnospirales</taxon>
        <taxon>Lachnospiraceae</taxon>
        <taxon>Kineothrix</taxon>
    </lineage>
</organism>
<feature type="chain" id="PRO_5039472737" evidence="2">
    <location>
        <begin position="24"/>
        <end position="351"/>
    </location>
</feature>
<comment type="similarity">
    <text evidence="1">Belongs to the bacterial solute-binding protein SsuA/TauA family.</text>
</comment>
<dbReference type="Proteomes" id="UP000295718">
    <property type="component" value="Unassembled WGS sequence"/>
</dbReference>
<dbReference type="EMBL" id="SLUO01000012">
    <property type="protein sequence ID" value="TCL56212.1"/>
    <property type="molecule type" value="Genomic_DNA"/>
</dbReference>
<comment type="caution">
    <text evidence="4">The sequence shown here is derived from an EMBL/GenBank/DDBJ whole genome shotgun (WGS) entry which is preliminary data.</text>
</comment>
<proteinExistence type="inferred from homology"/>
<evidence type="ECO:0000259" key="3">
    <source>
        <dbReference type="SMART" id="SM00062"/>
    </source>
</evidence>
<dbReference type="InterPro" id="IPR001638">
    <property type="entry name" value="Solute-binding_3/MltF_N"/>
</dbReference>
<name>A0A4V2QBF2_9FIRM</name>
<keyword evidence="5" id="KW-1185">Reference proteome</keyword>